<keyword evidence="2" id="KW-1185">Reference proteome</keyword>
<dbReference type="InterPro" id="IPR010261">
    <property type="entry name" value="Tir_chaperone"/>
</dbReference>
<dbReference type="RefSeq" id="WP_053196940.1">
    <property type="nucleotide sequence ID" value="NZ_CP011409.1"/>
</dbReference>
<reference evidence="2" key="1">
    <citation type="journal article" date="2015" name="Genome Announc.">
        <title>Complete Genome Sequence of Herbaspirillum hiltneri N3 (DSM 17495), Isolated from Surface-Sterilized Wheat Roots.</title>
        <authorList>
            <person name="Guizelini D."/>
            <person name="Saizaki P.M."/>
            <person name="Coimbra N.A."/>
            <person name="Weiss V.A."/>
            <person name="Faoro H."/>
            <person name="Sfeir M.Z."/>
            <person name="Baura V.A."/>
            <person name="Monteiro R.A."/>
            <person name="Chubatsu L.S."/>
            <person name="Souza E.M."/>
            <person name="Cruz L.M."/>
            <person name="Pedrosa F.O."/>
            <person name="Raittz R.T."/>
            <person name="Marchaukoski J.N."/>
            <person name="Steffens M.B."/>
        </authorList>
    </citation>
    <scope>NUCLEOTIDE SEQUENCE [LARGE SCALE GENOMIC DNA]</scope>
    <source>
        <strain evidence="2">N3</strain>
    </source>
</reference>
<evidence type="ECO:0000313" key="2">
    <source>
        <dbReference type="Proteomes" id="UP000063429"/>
    </source>
</evidence>
<protein>
    <submittedName>
        <fullName evidence="1">Molecular chaperone Tir</fullName>
    </submittedName>
</protein>
<dbReference type="EMBL" id="CP011409">
    <property type="protein sequence ID" value="AKZ62894.1"/>
    <property type="molecule type" value="Genomic_DNA"/>
</dbReference>
<gene>
    <name evidence="1" type="ORF">F506_09580</name>
</gene>
<accession>A0ABN4HYQ6</accession>
<dbReference type="CDD" id="cd17020">
    <property type="entry name" value="T3SC_IA_ShcM-like"/>
    <property type="match status" value="1"/>
</dbReference>
<dbReference type="Pfam" id="PF05932">
    <property type="entry name" value="CesT"/>
    <property type="match status" value="1"/>
</dbReference>
<dbReference type="Gene3D" id="3.30.1460.10">
    <property type="match status" value="1"/>
</dbReference>
<sequence length="153" mass="16971">MENHIFRSFVDAIAALANVPRPVGQRDHARLELDGVIFTLMEGSGLDAGTVAYLCDFGALPDTPDRAEILQCLLECNLLMFGVDTPAFAVNSETDHVMLTGRARLAGIDARKLLAAFVHFSAQARRWQKTYFLDGRRKVRSKTQHRLLAASEN</sequence>
<name>A0ABN4HYQ6_9BURK</name>
<proteinExistence type="predicted"/>
<dbReference type="Proteomes" id="UP000063429">
    <property type="component" value="Chromosome"/>
</dbReference>
<dbReference type="SUPFAM" id="SSF69635">
    <property type="entry name" value="Type III secretory system chaperone-like"/>
    <property type="match status" value="1"/>
</dbReference>
<evidence type="ECO:0000313" key="1">
    <source>
        <dbReference type="EMBL" id="AKZ62894.1"/>
    </source>
</evidence>
<organism evidence="1 2">
    <name type="scientific">Herbaspirillum hiltneri N3</name>
    <dbReference type="NCBI Taxonomy" id="1262470"/>
    <lineage>
        <taxon>Bacteria</taxon>
        <taxon>Pseudomonadati</taxon>
        <taxon>Pseudomonadota</taxon>
        <taxon>Betaproteobacteria</taxon>
        <taxon>Burkholderiales</taxon>
        <taxon>Oxalobacteraceae</taxon>
        <taxon>Herbaspirillum</taxon>
    </lineage>
</organism>